<dbReference type="InterPro" id="IPR051617">
    <property type="entry name" value="UNC-93-like_regulator"/>
</dbReference>
<keyword evidence="3 5" id="KW-1133">Transmembrane helix</keyword>
<dbReference type="PANTHER" id="PTHR23294">
    <property type="entry name" value="ET TRANSLATION PRODUCT-RELATED"/>
    <property type="match status" value="1"/>
</dbReference>
<keyword evidence="4 5" id="KW-0472">Membrane</keyword>
<feature type="transmembrane region" description="Helical" evidence="5">
    <location>
        <begin position="459"/>
        <end position="480"/>
    </location>
</feature>
<feature type="transmembrane region" description="Helical" evidence="5">
    <location>
        <begin position="192"/>
        <end position="213"/>
    </location>
</feature>
<comment type="caution">
    <text evidence="6">The sequence shown here is derived from an EMBL/GenBank/DDBJ whole genome shotgun (WGS) entry which is preliminary data.</text>
</comment>
<accession>A0A2S6BXT7</accession>
<feature type="transmembrane region" description="Helical" evidence="5">
    <location>
        <begin position="395"/>
        <end position="416"/>
    </location>
</feature>
<gene>
    <name evidence="6" type="ORF">CBER1_09555</name>
</gene>
<feature type="transmembrane region" description="Helical" evidence="5">
    <location>
        <begin position="225"/>
        <end position="246"/>
    </location>
</feature>
<evidence type="ECO:0000256" key="5">
    <source>
        <dbReference type="SAM" id="Phobius"/>
    </source>
</evidence>
<protein>
    <recommendedName>
        <fullName evidence="8">Major facilitator superfamily (MFS) profile domain-containing protein</fullName>
    </recommendedName>
</protein>
<evidence type="ECO:0000313" key="6">
    <source>
        <dbReference type="EMBL" id="PPJ52288.1"/>
    </source>
</evidence>
<name>A0A2S6BXT7_9PEZI</name>
<dbReference type="InterPro" id="IPR036259">
    <property type="entry name" value="MFS_trans_sf"/>
</dbReference>
<evidence type="ECO:0000256" key="4">
    <source>
        <dbReference type="ARBA" id="ARBA00023136"/>
    </source>
</evidence>
<organism evidence="6 7">
    <name type="scientific">Cercospora berteroae</name>
    <dbReference type="NCBI Taxonomy" id="357750"/>
    <lineage>
        <taxon>Eukaryota</taxon>
        <taxon>Fungi</taxon>
        <taxon>Dikarya</taxon>
        <taxon>Ascomycota</taxon>
        <taxon>Pezizomycotina</taxon>
        <taxon>Dothideomycetes</taxon>
        <taxon>Dothideomycetidae</taxon>
        <taxon>Mycosphaerellales</taxon>
        <taxon>Mycosphaerellaceae</taxon>
        <taxon>Cercospora</taxon>
    </lineage>
</organism>
<feature type="transmembrane region" description="Helical" evidence="5">
    <location>
        <begin position="286"/>
        <end position="309"/>
    </location>
</feature>
<dbReference type="Gene3D" id="1.20.1250.20">
    <property type="entry name" value="MFS general substrate transporter like domains"/>
    <property type="match status" value="1"/>
</dbReference>
<proteinExistence type="predicted"/>
<dbReference type="GO" id="GO:0022857">
    <property type="term" value="F:transmembrane transporter activity"/>
    <property type="evidence" value="ECO:0007669"/>
    <property type="project" value="InterPro"/>
</dbReference>
<keyword evidence="7" id="KW-1185">Reference proteome</keyword>
<evidence type="ECO:0000256" key="1">
    <source>
        <dbReference type="ARBA" id="ARBA00004141"/>
    </source>
</evidence>
<reference evidence="7" key="1">
    <citation type="journal article" date="2017" name="bioRxiv">
        <title>Conservation of a gene cluster reveals novel cercosporin biosynthetic mechanisms and extends production to the genus Colletotrichum.</title>
        <authorList>
            <person name="de Jonge R."/>
            <person name="Ebert M.K."/>
            <person name="Huitt-Roehl C.R."/>
            <person name="Pal P."/>
            <person name="Suttle J.C."/>
            <person name="Spanner R.E."/>
            <person name="Neubauer J.D."/>
            <person name="Jurick W.M.II."/>
            <person name="Stott K.A."/>
            <person name="Secor G.A."/>
            <person name="Thomma B.P.H.J."/>
            <person name="Van de Peer Y."/>
            <person name="Townsend C.A."/>
            <person name="Bolton M.D."/>
        </authorList>
    </citation>
    <scope>NUCLEOTIDE SEQUENCE [LARGE SCALE GENOMIC DNA]</scope>
    <source>
        <strain evidence="7">CBS538.71</strain>
    </source>
</reference>
<keyword evidence="2 5" id="KW-0812">Transmembrane</keyword>
<dbReference type="GO" id="GO:0016020">
    <property type="term" value="C:membrane"/>
    <property type="evidence" value="ECO:0007669"/>
    <property type="project" value="UniProtKB-SubCell"/>
</dbReference>
<dbReference type="InterPro" id="IPR011701">
    <property type="entry name" value="MFS"/>
</dbReference>
<dbReference type="Proteomes" id="UP000237631">
    <property type="component" value="Unassembled WGS sequence"/>
</dbReference>
<evidence type="ECO:0000313" key="7">
    <source>
        <dbReference type="Proteomes" id="UP000237631"/>
    </source>
</evidence>
<dbReference type="Pfam" id="PF07690">
    <property type="entry name" value="MFS_1"/>
    <property type="match status" value="1"/>
</dbReference>
<dbReference type="SUPFAM" id="SSF103473">
    <property type="entry name" value="MFS general substrate transporter"/>
    <property type="match status" value="1"/>
</dbReference>
<evidence type="ECO:0000256" key="2">
    <source>
        <dbReference type="ARBA" id="ARBA00022692"/>
    </source>
</evidence>
<dbReference type="PANTHER" id="PTHR23294:SF19">
    <property type="entry name" value="DUF895 DOMAIN MEMBRANE PROTEIN-RELATED"/>
    <property type="match status" value="1"/>
</dbReference>
<feature type="transmembrane region" description="Helical" evidence="5">
    <location>
        <begin position="349"/>
        <end position="369"/>
    </location>
</feature>
<feature type="transmembrane region" description="Helical" evidence="5">
    <location>
        <begin position="157"/>
        <end position="180"/>
    </location>
</feature>
<dbReference type="AlphaFoldDB" id="A0A2S6BXT7"/>
<evidence type="ECO:0008006" key="8">
    <source>
        <dbReference type="Google" id="ProtNLM"/>
    </source>
</evidence>
<dbReference type="OrthoDB" id="196103at2759"/>
<feature type="transmembrane region" description="Helical" evidence="5">
    <location>
        <begin position="100"/>
        <end position="121"/>
    </location>
</feature>
<feature type="transmembrane region" description="Helical" evidence="5">
    <location>
        <begin position="315"/>
        <end position="337"/>
    </location>
</feature>
<feature type="transmembrane region" description="Helical" evidence="5">
    <location>
        <begin position="62"/>
        <end position="80"/>
    </location>
</feature>
<feature type="transmembrane region" description="Helical" evidence="5">
    <location>
        <begin position="133"/>
        <end position="151"/>
    </location>
</feature>
<dbReference type="EMBL" id="PNEN01001708">
    <property type="protein sequence ID" value="PPJ52288.1"/>
    <property type="molecule type" value="Genomic_DNA"/>
</dbReference>
<sequence>MSSPTTSPDDNNSENKKINAAVDIKVGGTYDPGDLEQDVAVGTQTPITTIDLAYLRSTKMSTFYRSVLFQMILFGALSFVGPAMGDAITNLGGGGLKTPYLANLANALNYAMGCLTTLFGGPLINKLGIRNSCIIAAIVFPLTGSAYYTSAKYGDQAYLLASQVIGGITSGFLYVAETTAMLSYPPQDDRGFYLGIWSAMRNSGSVIGGAINFSTNSEESSAGGIAWFTYLLFVGFECTGIIWALLLSTTSKVRRRDGTRVPTNDEHASWKQEFAALLKMLAQKHIWFVVIPSFYSFFYGGTMGTYLSLHFSVRARALSSLIVPSIVIPLVIAYGRLLDMKHWTRGRRAWIAFLCWVIPQIGCFIWIGIEYSKFGISSDVGLDYEKHTSRWAEAYLPYLIIFITGYWTQLSLYWMLGCLSPNVESSSRVGGLFRAFETAGQAVSYGINSASKTDPRRPFYANCGVLALTIPCMVMLIRLVSVSKDYEEAEVQPIKVVEESAGKRDD</sequence>
<comment type="subcellular location">
    <subcellularLocation>
        <location evidence="1">Membrane</location>
        <topology evidence="1">Multi-pass membrane protein</topology>
    </subcellularLocation>
</comment>
<evidence type="ECO:0000256" key="3">
    <source>
        <dbReference type="ARBA" id="ARBA00022989"/>
    </source>
</evidence>